<organism evidence="3 4">
    <name type="scientific">Globodera pallida</name>
    <name type="common">Potato cyst nematode worm</name>
    <name type="synonym">Heterodera pallida</name>
    <dbReference type="NCBI Taxonomy" id="36090"/>
    <lineage>
        <taxon>Eukaryota</taxon>
        <taxon>Metazoa</taxon>
        <taxon>Ecdysozoa</taxon>
        <taxon>Nematoda</taxon>
        <taxon>Chromadorea</taxon>
        <taxon>Rhabditida</taxon>
        <taxon>Tylenchina</taxon>
        <taxon>Tylenchomorpha</taxon>
        <taxon>Tylenchoidea</taxon>
        <taxon>Heteroderidae</taxon>
        <taxon>Heteroderinae</taxon>
        <taxon>Globodera</taxon>
    </lineage>
</organism>
<dbReference type="WBParaSite" id="GPLIN_001312800">
    <property type="protein sequence ID" value="GPLIN_001312800"/>
    <property type="gene ID" value="GPLIN_001312800"/>
</dbReference>
<dbReference type="AlphaFoldDB" id="A0A183CJS2"/>
<dbReference type="InterPro" id="IPR043136">
    <property type="entry name" value="B30.2/SPRY_sf"/>
</dbReference>
<dbReference type="InterPro" id="IPR003877">
    <property type="entry name" value="SPRY_dom"/>
</dbReference>
<reference evidence="4" key="2">
    <citation type="submission" date="2016-06" db="UniProtKB">
        <authorList>
            <consortium name="WormBaseParasite"/>
        </authorList>
    </citation>
    <scope>IDENTIFICATION</scope>
</reference>
<accession>A0A183CJS2</accession>
<dbReference type="CDD" id="cd12885">
    <property type="entry name" value="SPRY_RanBP_like"/>
    <property type="match status" value="1"/>
</dbReference>
<evidence type="ECO:0000313" key="3">
    <source>
        <dbReference type="Proteomes" id="UP000050741"/>
    </source>
</evidence>
<reference evidence="3" key="1">
    <citation type="submission" date="2014-05" db="EMBL/GenBank/DDBJ databases">
        <title>The genome and life-stage specific transcriptomes of Globodera pallida elucidate key aspects of plant parasitism by a cyst nematode.</title>
        <authorList>
            <person name="Cotton J.A."/>
            <person name="Lilley C.J."/>
            <person name="Jones L.M."/>
            <person name="Kikuchi T."/>
            <person name="Reid A.J."/>
            <person name="Thorpe P."/>
            <person name="Tsai I.J."/>
            <person name="Beasley H."/>
            <person name="Blok V."/>
            <person name="Cock P.J.A."/>
            <person name="Van den Akker S.E."/>
            <person name="Holroyd N."/>
            <person name="Hunt M."/>
            <person name="Mantelin S."/>
            <person name="Naghra H."/>
            <person name="Pain A."/>
            <person name="Palomares-Rius J.E."/>
            <person name="Zarowiecki M."/>
            <person name="Berriman M."/>
            <person name="Jones J.T."/>
            <person name="Urwin P.E."/>
        </authorList>
    </citation>
    <scope>NUCLEOTIDE SEQUENCE [LARGE SCALE GENOMIC DNA]</scope>
    <source>
        <strain evidence="3">Lindley</strain>
    </source>
</reference>
<feature type="domain" description="SPRY" evidence="2">
    <location>
        <begin position="130"/>
        <end position="204"/>
    </location>
</feature>
<keyword evidence="3" id="KW-1185">Reference proteome</keyword>
<dbReference type="InterPro" id="IPR044736">
    <property type="entry name" value="Gid1/RanBPM/SPLA_SPRY"/>
</dbReference>
<dbReference type="InterPro" id="IPR013320">
    <property type="entry name" value="ConA-like_dom_sf"/>
</dbReference>
<dbReference type="Pfam" id="PF00622">
    <property type="entry name" value="SPRY"/>
    <property type="match status" value="1"/>
</dbReference>
<evidence type="ECO:0000256" key="1">
    <source>
        <dbReference type="SAM" id="Coils"/>
    </source>
</evidence>
<dbReference type="Gene3D" id="2.60.120.920">
    <property type="match status" value="1"/>
</dbReference>
<name>A0A183CJS2_GLOPA</name>
<keyword evidence="1" id="KW-0175">Coiled coil</keyword>
<dbReference type="Proteomes" id="UP000050741">
    <property type="component" value="Unassembled WGS sequence"/>
</dbReference>
<sequence>MVVAELEEQKLSNAYKFAELEQQNALQEKVVKMKEYQKQQQEKIVKMKEYQKQQQQTIDDLQKKVAVLDDRIKTKGLITQQNQWNSTACHDELALIEPDQLTVQFTGEKWGQRSVLAERPIPKKDFGLFFYEVTISGEEGVIFIGLGTKQMPLDNPVGWYNGTCAYGSLGILYSQMVEGCSHWNEPPFNWGKPRFRVGDVIGCGGYIK</sequence>
<feature type="coiled-coil region" evidence="1">
    <location>
        <begin position="33"/>
        <end position="71"/>
    </location>
</feature>
<proteinExistence type="predicted"/>
<evidence type="ECO:0000313" key="4">
    <source>
        <dbReference type="WBParaSite" id="GPLIN_001312800"/>
    </source>
</evidence>
<evidence type="ECO:0000259" key="2">
    <source>
        <dbReference type="Pfam" id="PF00622"/>
    </source>
</evidence>
<dbReference type="SUPFAM" id="SSF49899">
    <property type="entry name" value="Concanavalin A-like lectins/glucanases"/>
    <property type="match status" value="1"/>
</dbReference>
<protein>
    <submittedName>
        <fullName evidence="4">B30.2/SPRY domain-containing protein</fullName>
    </submittedName>
</protein>